<dbReference type="InterPro" id="IPR029068">
    <property type="entry name" value="Glyas_Bleomycin-R_OHBP_Dase"/>
</dbReference>
<name>A0A4V3WTU8_9MICO</name>
<proteinExistence type="predicted"/>
<evidence type="ECO:0000259" key="1">
    <source>
        <dbReference type="Pfam" id="PF06983"/>
    </source>
</evidence>
<dbReference type="RefSeq" id="WP_136426139.1">
    <property type="nucleotide sequence ID" value="NZ_SSSM01000001.1"/>
</dbReference>
<dbReference type="PANTHER" id="PTHR33990:SF1">
    <property type="entry name" value="PROTEIN YJDN"/>
    <property type="match status" value="1"/>
</dbReference>
<reference evidence="2 3" key="1">
    <citation type="submission" date="2019-04" db="EMBL/GenBank/DDBJ databases">
        <authorList>
            <person name="Jiang L."/>
        </authorList>
    </citation>
    <scope>NUCLEOTIDE SEQUENCE [LARGE SCALE GENOMIC DNA]</scope>
    <source>
        <strain evidence="2 3">YIM 131853</strain>
    </source>
</reference>
<dbReference type="CDD" id="cd06588">
    <property type="entry name" value="PhnB_like"/>
    <property type="match status" value="1"/>
</dbReference>
<feature type="domain" description="PhnB-like" evidence="1">
    <location>
        <begin position="5"/>
        <end position="133"/>
    </location>
</feature>
<dbReference type="SUPFAM" id="SSF54593">
    <property type="entry name" value="Glyoxalase/Bleomycin resistance protein/Dihydroxybiphenyl dioxygenase"/>
    <property type="match status" value="1"/>
</dbReference>
<keyword evidence="3" id="KW-1185">Reference proteome</keyword>
<dbReference type="EMBL" id="SSSM01000001">
    <property type="protein sequence ID" value="THG33357.1"/>
    <property type="molecule type" value="Genomic_DNA"/>
</dbReference>
<dbReference type="AlphaFoldDB" id="A0A4V3WTU8"/>
<comment type="caution">
    <text evidence="2">The sequence shown here is derived from an EMBL/GenBank/DDBJ whole genome shotgun (WGS) entry which is preliminary data.</text>
</comment>
<gene>
    <name evidence="2" type="ORF">E6C64_03120</name>
</gene>
<dbReference type="PANTHER" id="PTHR33990">
    <property type="entry name" value="PROTEIN YJDN-RELATED"/>
    <property type="match status" value="1"/>
</dbReference>
<dbReference type="Pfam" id="PF06983">
    <property type="entry name" value="3-dmu-9_3-mt"/>
    <property type="match status" value="1"/>
</dbReference>
<organism evidence="2 3">
    <name type="scientific">Naasia lichenicola</name>
    <dbReference type="NCBI Taxonomy" id="2565933"/>
    <lineage>
        <taxon>Bacteria</taxon>
        <taxon>Bacillati</taxon>
        <taxon>Actinomycetota</taxon>
        <taxon>Actinomycetes</taxon>
        <taxon>Micrococcales</taxon>
        <taxon>Microbacteriaceae</taxon>
        <taxon>Naasia</taxon>
    </lineage>
</organism>
<protein>
    <submittedName>
        <fullName evidence="2">VOC family protein</fullName>
    </submittedName>
</protein>
<dbReference type="Proteomes" id="UP000309133">
    <property type="component" value="Unassembled WGS sequence"/>
</dbReference>
<dbReference type="InterPro" id="IPR028973">
    <property type="entry name" value="PhnB-like"/>
</dbReference>
<dbReference type="OrthoDB" id="9795306at2"/>
<evidence type="ECO:0000313" key="2">
    <source>
        <dbReference type="EMBL" id="THG33357.1"/>
    </source>
</evidence>
<sequence>MVSNLSPYLNFRQVAEEAMTFYQSVFGGDLTLSRFSDYGMEVPPEESNHIMHSQLSTPNGFLLMGSDTPSYMELPDSSNVSISLSSGPEGEEELTGYWNALLEGGTQTVPLEKAPWGDSFGMLTDRYGTKWLVNISGAPAA</sequence>
<dbReference type="Gene3D" id="3.10.180.10">
    <property type="entry name" value="2,3-Dihydroxybiphenyl 1,2-Dioxygenase, domain 1"/>
    <property type="match status" value="1"/>
</dbReference>
<evidence type="ECO:0000313" key="3">
    <source>
        <dbReference type="Proteomes" id="UP000309133"/>
    </source>
</evidence>
<accession>A0A4V3WTU8</accession>